<organism evidence="8 9">
    <name type="scientific">Halogranum amylolyticum</name>
    <dbReference type="NCBI Taxonomy" id="660520"/>
    <lineage>
        <taxon>Archaea</taxon>
        <taxon>Methanobacteriati</taxon>
        <taxon>Methanobacteriota</taxon>
        <taxon>Stenosarchaea group</taxon>
        <taxon>Halobacteria</taxon>
        <taxon>Halobacteriales</taxon>
        <taxon>Haloferacaceae</taxon>
    </lineage>
</organism>
<gene>
    <name evidence="8" type="ORF">SAMN04487948_101111</name>
</gene>
<evidence type="ECO:0000259" key="7">
    <source>
        <dbReference type="PROSITE" id="PS50928"/>
    </source>
</evidence>
<dbReference type="Proteomes" id="UP000199126">
    <property type="component" value="Unassembled WGS sequence"/>
</dbReference>
<proteinExistence type="inferred from homology"/>
<dbReference type="GO" id="GO:0031460">
    <property type="term" value="P:glycine betaine transport"/>
    <property type="evidence" value="ECO:0007669"/>
    <property type="project" value="TreeGrafter"/>
</dbReference>
<dbReference type="InterPro" id="IPR051204">
    <property type="entry name" value="ABC_transp_perm/SBD"/>
</dbReference>
<comment type="subcellular location">
    <subcellularLocation>
        <location evidence="6">Cell membrane</location>
        <topology evidence="6">Multi-pass membrane protein</topology>
    </subcellularLocation>
    <subcellularLocation>
        <location evidence="1">Membrane</location>
        <topology evidence="1">Multi-pass membrane protein</topology>
    </subcellularLocation>
</comment>
<accession>A0A1H8MV98</accession>
<dbReference type="PANTHER" id="PTHR30177:SF4">
    <property type="entry name" value="OSMOPROTECTANT IMPORT PERMEASE PROTEIN OSMW"/>
    <property type="match status" value="1"/>
</dbReference>
<dbReference type="Gene3D" id="1.10.3720.10">
    <property type="entry name" value="MetI-like"/>
    <property type="match status" value="1"/>
</dbReference>
<sequence length="224" mass="23083">MGLLDTFAAAYSYLVTHSDEFLGLLEEHLTLVLVSVGLAIVVAVPLGILATRNERAKSVVMSVGNVSQTIPTLAIIALVFPLLGLGFLPALVGLFTYALLPILTNTVAGLENVDESTVEAARGMGMTENQILRRIKLPLALPVIFAGIRTSAVLNVGTAYLAFFIGGGGLGVWVITGISLFDTPQLLAGAIPGALLAIGLDSLFALVEGRLSGESAAGQSPVSG</sequence>
<keyword evidence="3 6" id="KW-0812">Transmembrane</keyword>
<reference evidence="9" key="1">
    <citation type="submission" date="2016-10" db="EMBL/GenBank/DDBJ databases">
        <authorList>
            <person name="Varghese N."/>
            <person name="Submissions S."/>
        </authorList>
    </citation>
    <scope>NUCLEOTIDE SEQUENCE [LARGE SCALE GENOMIC DNA]</scope>
    <source>
        <strain evidence="9">CGMCC 1.10121</strain>
    </source>
</reference>
<dbReference type="GO" id="GO:0005886">
    <property type="term" value="C:plasma membrane"/>
    <property type="evidence" value="ECO:0007669"/>
    <property type="project" value="UniProtKB-SubCell"/>
</dbReference>
<feature type="transmembrane region" description="Helical" evidence="6">
    <location>
        <begin position="187"/>
        <end position="207"/>
    </location>
</feature>
<keyword evidence="2 6" id="KW-0813">Transport</keyword>
<feature type="transmembrane region" description="Helical" evidence="6">
    <location>
        <begin position="72"/>
        <end position="100"/>
    </location>
</feature>
<dbReference type="FunFam" id="1.10.3720.10:FF:000001">
    <property type="entry name" value="Glycine betaine ABC transporter, permease"/>
    <property type="match status" value="1"/>
</dbReference>
<feature type="transmembrane region" description="Helical" evidence="6">
    <location>
        <begin position="160"/>
        <end position="181"/>
    </location>
</feature>
<evidence type="ECO:0000256" key="4">
    <source>
        <dbReference type="ARBA" id="ARBA00022989"/>
    </source>
</evidence>
<dbReference type="PANTHER" id="PTHR30177">
    <property type="entry name" value="GLYCINE BETAINE/L-PROLINE TRANSPORT SYSTEM PERMEASE PROTEIN PROW"/>
    <property type="match status" value="1"/>
</dbReference>
<dbReference type="EMBL" id="FODV01000001">
    <property type="protein sequence ID" value="SEO21133.1"/>
    <property type="molecule type" value="Genomic_DNA"/>
</dbReference>
<dbReference type="RefSeq" id="WP_089820519.1">
    <property type="nucleotide sequence ID" value="NZ_FODV01000001.1"/>
</dbReference>
<dbReference type="PROSITE" id="PS50928">
    <property type="entry name" value="ABC_TM1"/>
    <property type="match status" value="1"/>
</dbReference>
<feature type="domain" description="ABC transmembrane type-1" evidence="7">
    <location>
        <begin position="25"/>
        <end position="204"/>
    </location>
</feature>
<evidence type="ECO:0000256" key="3">
    <source>
        <dbReference type="ARBA" id="ARBA00022692"/>
    </source>
</evidence>
<feature type="transmembrane region" description="Helical" evidence="6">
    <location>
        <begin position="29"/>
        <end position="51"/>
    </location>
</feature>
<keyword evidence="5 6" id="KW-0472">Membrane</keyword>
<protein>
    <submittedName>
        <fullName evidence="8">Osmoprotectant transport system permease protein</fullName>
    </submittedName>
</protein>
<dbReference type="Pfam" id="PF00528">
    <property type="entry name" value="BPD_transp_1"/>
    <property type="match status" value="1"/>
</dbReference>
<evidence type="ECO:0000313" key="8">
    <source>
        <dbReference type="EMBL" id="SEO21133.1"/>
    </source>
</evidence>
<name>A0A1H8MV98_9EURY</name>
<keyword evidence="4 6" id="KW-1133">Transmembrane helix</keyword>
<evidence type="ECO:0000313" key="9">
    <source>
        <dbReference type="Proteomes" id="UP000199126"/>
    </source>
</evidence>
<dbReference type="OrthoDB" id="214012at2157"/>
<evidence type="ECO:0000256" key="1">
    <source>
        <dbReference type="ARBA" id="ARBA00004141"/>
    </source>
</evidence>
<dbReference type="AlphaFoldDB" id="A0A1H8MV98"/>
<evidence type="ECO:0000256" key="2">
    <source>
        <dbReference type="ARBA" id="ARBA00022448"/>
    </source>
</evidence>
<dbReference type="SUPFAM" id="SSF161098">
    <property type="entry name" value="MetI-like"/>
    <property type="match status" value="1"/>
</dbReference>
<dbReference type="CDD" id="cd06261">
    <property type="entry name" value="TM_PBP2"/>
    <property type="match status" value="1"/>
</dbReference>
<dbReference type="InterPro" id="IPR035906">
    <property type="entry name" value="MetI-like_sf"/>
</dbReference>
<comment type="similarity">
    <text evidence="6">Belongs to the binding-protein-dependent transport system permease family.</text>
</comment>
<dbReference type="InterPro" id="IPR000515">
    <property type="entry name" value="MetI-like"/>
</dbReference>
<evidence type="ECO:0000256" key="6">
    <source>
        <dbReference type="RuleBase" id="RU363032"/>
    </source>
</evidence>
<keyword evidence="9" id="KW-1185">Reference proteome</keyword>
<dbReference type="GO" id="GO:0055085">
    <property type="term" value="P:transmembrane transport"/>
    <property type="evidence" value="ECO:0007669"/>
    <property type="project" value="InterPro"/>
</dbReference>
<evidence type="ECO:0000256" key="5">
    <source>
        <dbReference type="ARBA" id="ARBA00023136"/>
    </source>
</evidence>